<evidence type="ECO:0000256" key="1">
    <source>
        <dbReference type="SAM" id="SignalP"/>
    </source>
</evidence>
<keyword evidence="3" id="KW-1185">Reference proteome</keyword>
<evidence type="ECO:0000313" key="2">
    <source>
        <dbReference type="EMBL" id="REC67154.1"/>
    </source>
</evidence>
<feature type="signal peptide" evidence="1">
    <location>
        <begin position="1"/>
        <end position="24"/>
    </location>
</feature>
<dbReference type="AlphaFoldDB" id="A0A3D9CN60"/>
<keyword evidence="1" id="KW-0732">Signal</keyword>
<accession>A0A3D9CN60</accession>
<evidence type="ECO:0000313" key="3">
    <source>
        <dbReference type="Proteomes" id="UP000256769"/>
    </source>
</evidence>
<reference evidence="2 3" key="1">
    <citation type="journal article" date="2007" name="Int. J. Syst. Evol. Microbiol.">
        <title>Chryseobacterium flavum sp. nov., isolated from polluted soil.</title>
        <authorList>
            <person name="Zhou Y."/>
            <person name="Dong J."/>
            <person name="Wang X."/>
            <person name="Huang X."/>
            <person name="Zhang K.Y."/>
            <person name="Zhang Y.Q."/>
            <person name="Guo Y.F."/>
            <person name="Lai R."/>
            <person name="Li W.J."/>
        </authorList>
    </citation>
    <scope>NUCLEOTIDE SEQUENCE [LARGE SCALE GENOMIC DNA]</scope>
    <source>
        <strain evidence="2 3">KCTC 12877</strain>
    </source>
</reference>
<gene>
    <name evidence="2" type="ORF">DRF59_09420</name>
</gene>
<protein>
    <submittedName>
        <fullName evidence="2">DUF4270 domain-containing protein</fullName>
    </submittedName>
</protein>
<proteinExistence type="predicted"/>
<name>A0A3D9CN60_9FLAO</name>
<dbReference type="RefSeq" id="WP_115959029.1">
    <property type="nucleotide sequence ID" value="NZ_CBCRVL010000008.1"/>
</dbReference>
<dbReference type="InterPro" id="IPR025366">
    <property type="entry name" value="DUF4270"/>
</dbReference>
<feature type="chain" id="PRO_5017565645" evidence="1">
    <location>
        <begin position="25"/>
        <end position="528"/>
    </location>
</feature>
<dbReference type="EMBL" id="QNUE01000006">
    <property type="protein sequence ID" value="REC67154.1"/>
    <property type="molecule type" value="Genomic_DNA"/>
</dbReference>
<organism evidence="2 3">
    <name type="scientific">Chryseobacterium flavum</name>
    <dbReference type="NCBI Taxonomy" id="415851"/>
    <lineage>
        <taxon>Bacteria</taxon>
        <taxon>Pseudomonadati</taxon>
        <taxon>Bacteroidota</taxon>
        <taxon>Flavobacteriia</taxon>
        <taxon>Flavobacteriales</taxon>
        <taxon>Weeksellaceae</taxon>
        <taxon>Chryseobacterium group</taxon>
        <taxon>Chryseobacterium</taxon>
    </lineage>
</organism>
<comment type="caution">
    <text evidence="2">The sequence shown here is derived from an EMBL/GenBank/DDBJ whole genome shotgun (WGS) entry which is preliminary data.</text>
</comment>
<dbReference type="Pfam" id="PF14092">
    <property type="entry name" value="DUF4270"/>
    <property type="match status" value="1"/>
</dbReference>
<sequence length="528" mass="58644">MTHNLKKTFAILLLAIFGSTILYNCEPDPDSLGEQLFINDGVNGNETSYDIIAYNINNHDSIRSDASKLISEQNAQGGFTAVGILGAFTEGQFGGQKASYITQLRMNQDNFDFSGPNAKVDSVVLVIKAPNYITDSVKAPGAYDKQDFPVGNEKIAVSIDKKTYPVYKYGKIGGKYNSMTLNVHEVTTFLDANNKDFTRSNVNVSTGQLLGSAVFDGTVSSISITKKSDNTSVFTSSNDFRMKLDKDFFQTKIIDKKGMPELQNTANFIRYFRGLRISVSETDRYLFQFLPNNMELIMYYKYDKTDNGAVTRPQTSLNFKLGSENIHIGQYTYDRTGSAVSSAIAGSSEINGDSKLFAQGMGGPSIGIKIPEDAVNKLKSLYQKDKTGIVSARIRMYVDPLSWENKHSVLRDRQFTILPIDEKGKEGELISNDFTPDFLAGFPLYNLNEKPVYYDFVVTKTVKDIIENAKENKPLLVNLGSFVRTSTGAAFGAKYTTRAFDMNRVILTGTDKLNANRIQLKVTYGTKK</sequence>
<dbReference type="Proteomes" id="UP000256769">
    <property type="component" value="Unassembled WGS sequence"/>
</dbReference>
<dbReference type="OrthoDB" id="1466062at2"/>